<proteinExistence type="predicted"/>
<accession>A0A151IXF7</accession>
<dbReference type="GO" id="GO:0071897">
    <property type="term" value="P:DNA biosynthetic process"/>
    <property type="evidence" value="ECO:0007669"/>
    <property type="project" value="UniProtKB-ARBA"/>
</dbReference>
<feature type="non-terminal residue" evidence="1">
    <location>
        <position position="1"/>
    </location>
</feature>
<protein>
    <recommendedName>
        <fullName evidence="3">DNA-directed DNA polymerase</fullName>
    </recommendedName>
</protein>
<keyword evidence="2" id="KW-1185">Reference proteome</keyword>
<dbReference type="InterPro" id="IPR043502">
    <property type="entry name" value="DNA/RNA_pol_sf"/>
</dbReference>
<sequence length="134" mass="16088">TRAKNDFEKNLYKLMNNAVFGKTMENVRNHVDVKLITKWDGLYGAEAMIAKPNFLSRSVFAENLIAVELRKLEVKFIRGHVYTRHIESLLVRISPRVYVTTVSRQMENYVHRHRQSYIPRRMRGRLRDYETRYR</sequence>
<dbReference type="EMBL" id="KQ980807">
    <property type="protein sequence ID" value="KYN12732.1"/>
    <property type="molecule type" value="Genomic_DNA"/>
</dbReference>
<name>A0A151IXF7_9HYME</name>
<dbReference type="Proteomes" id="UP000078492">
    <property type="component" value="Unassembled WGS sequence"/>
</dbReference>
<organism evidence="1 2">
    <name type="scientific">Trachymyrmex cornetzi</name>
    <dbReference type="NCBI Taxonomy" id="471704"/>
    <lineage>
        <taxon>Eukaryota</taxon>
        <taxon>Metazoa</taxon>
        <taxon>Ecdysozoa</taxon>
        <taxon>Arthropoda</taxon>
        <taxon>Hexapoda</taxon>
        <taxon>Insecta</taxon>
        <taxon>Pterygota</taxon>
        <taxon>Neoptera</taxon>
        <taxon>Endopterygota</taxon>
        <taxon>Hymenoptera</taxon>
        <taxon>Apocrita</taxon>
        <taxon>Aculeata</taxon>
        <taxon>Formicoidea</taxon>
        <taxon>Formicidae</taxon>
        <taxon>Myrmicinae</taxon>
        <taxon>Trachymyrmex</taxon>
    </lineage>
</organism>
<dbReference type="SUPFAM" id="SSF56672">
    <property type="entry name" value="DNA/RNA polymerases"/>
    <property type="match status" value="1"/>
</dbReference>
<dbReference type="AlphaFoldDB" id="A0A151IXF7"/>
<evidence type="ECO:0000313" key="1">
    <source>
        <dbReference type="EMBL" id="KYN12732.1"/>
    </source>
</evidence>
<evidence type="ECO:0008006" key="3">
    <source>
        <dbReference type="Google" id="ProtNLM"/>
    </source>
</evidence>
<dbReference type="STRING" id="471704.A0A151IXF7"/>
<reference evidence="1 2" key="1">
    <citation type="submission" date="2015-09" db="EMBL/GenBank/DDBJ databases">
        <title>Trachymyrmex cornetzi WGS genome.</title>
        <authorList>
            <person name="Nygaard S."/>
            <person name="Hu H."/>
            <person name="Boomsma J."/>
            <person name="Zhang G."/>
        </authorList>
    </citation>
    <scope>NUCLEOTIDE SEQUENCE [LARGE SCALE GENOMIC DNA]</scope>
    <source>
        <strain evidence="1">Tcor2-1</strain>
        <tissue evidence="1">Whole body</tissue>
    </source>
</reference>
<gene>
    <name evidence="1" type="ORF">ALC57_15091</name>
</gene>
<evidence type="ECO:0000313" key="2">
    <source>
        <dbReference type="Proteomes" id="UP000078492"/>
    </source>
</evidence>